<dbReference type="RefSeq" id="XP_008814694.1">
    <property type="nucleotide sequence ID" value="XM_008816472.1"/>
</dbReference>
<dbReference type="Proteomes" id="UP000030640">
    <property type="component" value="Unassembled WGS sequence"/>
</dbReference>
<gene>
    <name evidence="2" type="ORF">C922_00860</name>
</gene>
<accession>W7AHF7</accession>
<dbReference type="OrthoDB" id="372669at2759"/>
<name>W7AHF7_9APIC</name>
<dbReference type="VEuPathDB" id="PlasmoDB:C922_00860"/>
<evidence type="ECO:0000313" key="3">
    <source>
        <dbReference type="Proteomes" id="UP000030640"/>
    </source>
</evidence>
<dbReference type="GeneID" id="20036134"/>
<feature type="compositionally biased region" description="Basic and acidic residues" evidence="1">
    <location>
        <begin position="136"/>
        <end position="150"/>
    </location>
</feature>
<proteinExistence type="predicted"/>
<evidence type="ECO:0000313" key="2">
    <source>
        <dbReference type="EMBL" id="EUD68464.1"/>
    </source>
</evidence>
<evidence type="ECO:0000256" key="1">
    <source>
        <dbReference type="SAM" id="MobiDB-lite"/>
    </source>
</evidence>
<sequence>MKRGSATLADSPTCTRRKKNKCTVPASPFECKKSSYLCCRRNNFNNLGGLLLEKNFFFFNFLLSVKCNEERKKKTKKKAKDTSECATSDSDEESRLYYLSQGEQVFLQQDDQIERGEEVPLHMRSGDSCEPTGEAPEEHKEANETRGECPKGNLIEKHMNTLLKGNFFFYIKNYIHHILRNVDICREEKPSETFFEFYSHFKNKKKKIYFYNSEELLSDVYCDVSEASDDSDYNYFFEKCNQLHDYEAEDGSEEGGEENDMVAQVTGGGEADAADGVEKPNENMCLISNLSKKLNSLHFQKRHSTVSLDDDKSKPEEKERKFAKYSCCRCQGGRSADKGDLSDASNAPDLSAECGNVCLLQILISNLTKGELLFWANIKDCIEQFLGSIKAAVLFKGPTNYIETPYIEIMDEIEKRQREEGHIKYIKKKKKLVTLKKEQKCIKCLFEKTINSVRISFKYDLTLASENFNYLFKDRIYKYRKFIEKMLTRNLGGGSPNLDHKDETSAFFPSQLNPIVFKNYTKKNYDFSLLIHSVHLELYGYIYMRDYLFFLLIMVEAYVFVHFNDIHYTYAHNTDLFLDQILKNLFT</sequence>
<organism evidence="2 3">
    <name type="scientific">Plasmodium inui San Antonio 1</name>
    <dbReference type="NCBI Taxonomy" id="1237626"/>
    <lineage>
        <taxon>Eukaryota</taxon>
        <taxon>Sar</taxon>
        <taxon>Alveolata</taxon>
        <taxon>Apicomplexa</taxon>
        <taxon>Aconoidasida</taxon>
        <taxon>Haemosporida</taxon>
        <taxon>Plasmodiidae</taxon>
        <taxon>Plasmodium</taxon>
        <taxon>Plasmodium (Plasmodium)</taxon>
    </lineage>
</organism>
<keyword evidence="3" id="KW-1185">Reference proteome</keyword>
<feature type="region of interest" description="Disordered" evidence="1">
    <location>
        <begin position="122"/>
        <end position="150"/>
    </location>
</feature>
<protein>
    <submittedName>
        <fullName evidence="2">Uncharacterized protein</fullName>
    </submittedName>
</protein>
<dbReference type="AlphaFoldDB" id="W7AHF7"/>
<dbReference type="EMBL" id="KI965462">
    <property type="protein sequence ID" value="EUD68464.1"/>
    <property type="molecule type" value="Genomic_DNA"/>
</dbReference>
<reference evidence="2 3" key="1">
    <citation type="submission" date="2013-02" db="EMBL/GenBank/DDBJ databases">
        <title>The Genome Sequence of Plasmodium inui San Antonio 1.</title>
        <authorList>
            <consortium name="The Broad Institute Genome Sequencing Platform"/>
            <consortium name="The Broad Institute Genome Sequencing Center for Infectious Disease"/>
            <person name="Neafsey D."/>
            <person name="Cheeseman I."/>
            <person name="Volkman S."/>
            <person name="Adams J."/>
            <person name="Walker B."/>
            <person name="Young S.K."/>
            <person name="Zeng Q."/>
            <person name="Gargeya S."/>
            <person name="Fitzgerald M."/>
            <person name="Haas B."/>
            <person name="Abouelleil A."/>
            <person name="Alvarado L."/>
            <person name="Arachchi H.M."/>
            <person name="Berlin A.M."/>
            <person name="Chapman S.B."/>
            <person name="Dewar J."/>
            <person name="Goldberg J."/>
            <person name="Griggs A."/>
            <person name="Gujja S."/>
            <person name="Hansen M."/>
            <person name="Howarth C."/>
            <person name="Imamovic A."/>
            <person name="Larimer J."/>
            <person name="McCowan C."/>
            <person name="Murphy C."/>
            <person name="Neiman D."/>
            <person name="Pearson M."/>
            <person name="Priest M."/>
            <person name="Roberts A."/>
            <person name="Saif S."/>
            <person name="Shea T."/>
            <person name="Sisk P."/>
            <person name="Sykes S."/>
            <person name="Wortman J."/>
            <person name="Nusbaum C."/>
            <person name="Birren B."/>
        </authorList>
    </citation>
    <scope>NUCLEOTIDE SEQUENCE [LARGE SCALE GENOMIC DNA]</scope>
    <source>
        <strain evidence="2 3">San Antonio 1</strain>
    </source>
</reference>